<feature type="region of interest" description="Disordered" evidence="1">
    <location>
        <begin position="1"/>
        <end position="29"/>
    </location>
</feature>
<evidence type="ECO:0000256" key="1">
    <source>
        <dbReference type="SAM" id="MobiDB-lite"/>
    </source>
</evidence>
<sequence>MAEQSKDSSPGPLPRRVVTGNASDGTSKILYDDQGGNILNLEDGGKFHSPWWTDSVPADCSTATNEDPTGHRDFLFRTKDQLLLLGCYIRVVVPMHTTKLIDYGLILEGEIELELENGDKTVLKAGDLVIQRETNHAWYNRHPTQWVKIFFVLVASTNAVNDA</sequence>
<dbReference type="AlphaFoldDB" id="A0A0C9V1I6"/>
<protein>
    <recommendedName>
        <fullName evidence="4">Cupin 2 conserved barrel domain-containing protein</fullName>
    </recommendedName>
</protein>
<keyword evidence="3" id="KW-1185">Reference proteome</keyword>
<dbReference type="SUPFAM" id="SSF51182">
    <property type="entry name" value="RmlC-like cupins"/>
    <property type="match status" value="1"/>
</dbReference>
<dbReference type="OrthoDB" id="5840532at2759"/>
<dbReference type="HOGENOM" id="CLU_096188_0_1_1"/>
<dbReference type="PANTHER" id="PTHR36156">
    <property type="entry name" value="SLR2101 PROTEIN"/>
    <property type="match status" value="1"/>
</dbReference>
<proteinExistence type="predicted"/>
<dbReference type="InterPro" id="IPR014710">
    <property type="entry name" value="RmlC-like_jellyroll"/>
</dbReference>
<dbReference type="EMBL" id="KN837140">
    <property type="protein sequence ID" value="KIJ40894.1"/>
    <property type="molecule type" value="Genomic_DNA"/>
</dbReference>
<evidence type="ECO:0000313" key="3">
    <source>
        <dbReference type="Proteomes" id="UP000054279"/>
    </source>
</evidence>
<evidence type="ECO:0000313" key="2">
    <source>
        <dbReference type="EMBL" id="KIJ40894.1"/>
    </source>
</evidence>
<dbReference type="InterPro" id="IPR011051">
    <property type="entry name" value="RmlC_Cupin_sf"/>
</dbReference>
<dbReference type="Gene3D" id="2.60.120.10">
    <property type="entry name" value="Jelly Rolls"/>
    <property type="match status" value="1"/>
</dbReference>
<name>A0A0C9V1I6_SPHS4</name>
<gene>
    <name evidence="2" type="ORF">M422DRAFT_256082</name>
</gene>
<accession>A0A0C9V1I6</accession>
<dbReference type="InterPro" id="IPR047142">
    <property type="entry name" value="OryJ/VirC-like"/>
</dbReference>
<reference evidence="2 3" key="1">
    <citation type="submission" date="2014-06" db="EMBL/GenBank/DDBJ databases">
        <title>Evolutionary Origins and Diversification of the Mycorrhizal Mutualists.</title>
        <authorList>
            <consortium name="DOE Joint Genome Institute"/>
            <consortium name="Mycorrhizal Genomics Consortium"/>
            <person name="Kohler A."/>
            <person name="Kuo A."/>
            <person name="Nagy L.G."/>
            <person name="Floudas D."/>
            <person name="Copeland A."/>
            <person name="Barry K.W."/>
            <person name="Cichocki N."/>
            <person name="Veneault-Fourrey C."/>
            <person name="LaButti K."/>
            <person name="Lindquist E.A."/>
            <person name="Lipzen A."/>
            <person name="Lundell T."/>
            <person name="Morin E."/>
            <person name="Murat C."/>
            <person name="Riley R."/>
            <person name="Ohm R."/>
            <person name="Sun H."/>
            <person name="Tunlid A."/>
            <person name="Henrissat B."/>
            <person name="Grigoriev I.V."/>
            <person name="Hibbett D.S."/>
            <person name="Martin F."/>
        </authorList>
    </citation>
    <scope>NUCLEOTIDE SEQUENCE [LARGE SCALE GENOMIC DNA]</scope>
    <source>
        <strain evidence="2 3">SS14</strain>
    </source>
</reference>
<organism evidence="2 3">
    <name type="scientific">Sphaerobolus stellatus (strain SS14)</name>
    <dbReference type="NCBI Taxonomy" id="990650"/>
    <lineage>
        <taxon>Eukaryota</taxon>
        <taxon>Fungi</taxon>
        <taxon>Dikarya</taxon>
        <taxon>Basidiomycota</taxon>
        <taxon>Agaricomycotina</taxon>
        <taxon>Agaricomycetes</taxon>
        <taxon>Phallomycetidae</taxon>
        <taxon>Geastrales</taxon>
        <taxon>Sphaerobolaceae</taxon>
        <taxon>Sphaerobolus</taxon>
    </lineage>
</organism>
<dbReference type="PANTHER" id="PTHR36156:SF2">
    <property type="entry name" value="CUPIN TYPE-2 DOMAIN-CONTAINING PROTEIN"/>
    <property type="match status" value="1"/>
</dbReference>
<dbReference type="Proteomes" id="UP000054279">
    <property type="component" value="Unassembled WGS sequence"/>
</dbReference>
<evidence type="ECO:0008006" key="4">
    <source>
        <dbReference type="Google" id="ProtNLM"/>
    </source>
</evidence>